<proteinExistence type="predicted"/>
<dbReference type="EMBL" id="IACK01121527">
    <property type="protein sequence ID" value="LAA87039.1"/>
    <property type="molecule type" value="Transcribed_RNA"/>
</dbReference>
<dbReference type="PANTHER" id="PTHR12587">
    <property type="entry name" value="LAR INTERACTING PROTEIN LIP -RELATED PROTEIN"/>
    <property type="match status" value="1"/>
</dbReference>
<dbReference type="InterPro" id="IPR058914">
    <property type="entry name" value="LIPB1/2_CC"/>
</dbReference>
<evidence type="ECO:0000256" key="2">
    <source>
        <dbReference type="SAM" id="Coils"/>
    </source>
</evidence>
<organism evidence="4">
    <name type="scientific">Micrurus lemniscatus lemniscatus</name>
    <dbReference type="NCBI Taxonomy" id="129467"/>
    <lineage>
        <taxon>Eukaryota</taxon>
        <taxon>Metazoa</taxon>
        <taxon>Chordata</taxon>
        <taxon>Craniata</taxon>
        <taxon>Vertebrata</taxon>
        <taxon>Euteleostomi</taxon>
        <taxon>Lepidosauria</taxon>
        <taxon>Squamata</taxon>
        <taxon>Bifurcata</taxon>
        <taxon>Unidentata</taxon>
        <taxon>Episquamata</taxon>
        <taxon>Toxicofera</taxon>
        <taxon>Serpentes</taxon>
        <taxon>Colubroidea</taxon>
        <taxon>Elapidae</taxon>
        <taxon>Elapinae</taxon>
        <taxon>Micrurus</taxon>
    </lineage>
</organism>
<reference evidence="4" key="2">
    <citation type="submission" date="2017-11" db="EMBL/GenBank/DDBJ databases">
        <title>Coralsnake Venomics: Analyses of Venom Gland Transcriptomes and Proteomes of Six Brazilian Taxa.</title>
        <authorList>
            <person name="Aird S.D."/>
            <person name="Jorge da Silva N."/>
            <person name="Qiu L."/>
            <person name="Villar-Briones A."/>
            <person name="Aparecida-Saddi V."/>
            <person name="Campos-Telles M.P."/>
            <person name="Grau M."/>
            <person name="Mikheyev A.S."/>
        </authorList>
    </citation>
    <scope>NUCLEOTIDE SEQUENCE</scope>
    <source>
        <tissue evidence="4">Venom_gland</tissue>
    </source>
</reference>
<dbReference type="InterPro" id="IPR029515">
    <property type="entry name" value="Liprin"/>
</dbReference>
<sequence>MLQQELLSRTLLETQKLDLMAEVSDLKIKLVGMEKEQSEYEEKQNKAENLLQELKHLKIKVEELENERTQYEWKLKATKAEIAQLQEQLALKDSEIERLQSQISRTSANNEIAERGNGVCFISVIARCFKESYIVII</sequence>
<dbReference type="GO" id="GO:0007528">
    <property type="term" value="P:neuromuscular junction development"/>
    <property type="evidence" value="ECO:0007669"/>
    <property type="project" value="TreeGrafter"/>
</dbReference>
<keyword evidence="1" id="KW-0677">Repeat</keyword>
<keyword evidence="2" id="KW-0175">Coiled coil</keyword>
<feature type="coiled-coil region" evidence="2">
    <location>
        <begin position="23"/>
        <end position="116"/>
    </location>
</feature>
<accession>A0A2D4IS57</accession>
<reference evidence="4" key="1">
    <citation type="submission" date="2017-07" db="EMBL/GenBank/DDBJ databases">
        <authorList>
            <person name="Mikheyev A."/>
            <person name="Grau M."/>
        </authorList>
    </citation>
    <scope>NUCLEOTIDE SEQUENCE</scope>
    <source>
        <tissue evidence="4">Venom_gland</tissue>
    </source>
</reference>
<dbReference type="AlphaFoldDB" id="A0A2D4IS57"/>
<evidence type="ECO:0000259" key="3">
    <source>
        <dbReference type="Pfam" id="PF26022"/>
    </source>
</evidence>
<dbReference type="Pfam" id="PF26022">
    <property type="entry name" value="CC_Liprin_beta"/>
    <property type="match status" value="1"/>
</dbReference>
<evidence type="ECO:0000256" key="1">
    <source>
        <dbReference type="ARBA" id="ARBA00022737"/>
    </source>
</evidence>
<name>A0A2D4IS57_MICLE</name>
<evidence type="ECO:0000313" key="4">
    <source>
        <dbReference type="EMBL" id="LAA87039.1"/>
    </source>
</evidence>
<dbReference type="GO" id="GO:0048786">
    <property type="term" value="C:presynaptic active zone"/>
    <property type="evidence" value="ECO:0007669"/>
    <property type="project" value="TreeGrafter"/>
</dbReference>
<feature type="domain" description="Liprin-beta-1/2 coiled-coil" evidence="3">
    <location>
        <begin position="1"/>
        <end position="55"/>
    </location>
</feature>
<dbReference type="PANTHER" id="PTHR12587:SF18">
    <property type="entry name" value="LIPRIN-BETA-2"/>
    <property type="match status" value="1"/>
</dbReference>
<protein>
    <recommendedName>
        <fullName evidence="3">Liprin-beta-1/2 coiled-coil domain-containing protein</fullName>
    </recommendedName>
</protein>